<dbReference type="PROSITE" id="PS50203">
    <property type="entry name" value="CALPAIN_CAT"/>
    <property type="match status" value="1"/>
</dbReference>
<dbReference type="GO" id="GO:0004198">
    <property type="term" value="F:calcium-dependent cysteine-type endopeptidase activity"/>
    <property type="evidence" value="ECO:0007669"/>
    <property type="project" value="InterPro"/>
</dbReference>
<dbReference type="GO" id="GO:0006508">
    <property type="term" value="P:proteolysis"/>
    <property type="evidence" value="ECO:0007669"/>
    <property type="project" value="UniProtKB-KW"/>
</dbReference>
<dbReference type="SUPFAM" id="SSF49758">
    <property type="entry name" value="Calpain large subunit, middle domain (domain III)"/>
    <property type="match status" value="1"/>
</dbReference>
<dbReference type="Pfam" id="PF00648">
    <property type="entry name" value="Peptidase_C2"/>
    <property type="match status" value="1"/>
</dbReference>
<feature type="region of interest" description="Disordered" evidence="7">
    <location>
        <begin position="120"/>
        <end position="155"/>
    </location>
</feature>
<dbReference type="HOGENOM" id="CLU_336319_0_0_1"/>
<evidence type="ECO:0000256" key="4">
    <source>
        <dbReference type="ARBA" id="ARBA00022807"/>
    </source>
</evidence>
<dbReference type="eggNOG" id="KOG0045">
    <property type="taxonomic scope" value="Eukaryota"/>
</dbReference>
<reference evidence="9 11" key="1">
    <citation type="journal article" date="2012" name="Nature">
        <title>Algal genomes reveal evolutionary mosaicism and the fate of nucleomorphs.</title>
        <authorList>
            <consortium name="DOE Joint Genome Institute"/>
            <person name="Curtis B.A."/>
            <person name="Tanifuji G."/>
            <person name="Burki F."/>
            <person name="Gruber A."/>
            <person name="Irimia M."/>
            <person name="Maruyama S."/>
            <person name="Arias M.C."/>
            <person name="Ball S.G."/>
            <person name="Gile G.H."/>
            <person name="Hirakawa Y."/>
            <person name="Hopkins J.F."/>
            <person name="Kuo A."/>
            <person name="Rensing S.A."/>
            <person name="Schmutz J."/>
            <person name="Symeonidi A."/>
            <person name="Elias M."/>
            <person name="Eveleigh R.J."/>
            <person name="Herman E.K."/>
            <person name="Klute M.J."/>
            <person name="Nakayama T."/>
            <person name="Obornik M."/>
            <person name="Reyes-Prieto A."/>
            <person name="Armbrust E.V."/>
            <person name="Aves S.J."/>
            <person name="Beiko R.G."/>
            <person name="Coutinho P."/>
            <person name="Dacks J.B."/>
            <person name="Durnford D.G."/>
            <person name="Fast N.M."/>
            <person name="Green B.R."/>
            <person name="Grisdale C.J."/>
            <person name="Hempel F."/>
            <person name="Henrissat B."/>
            <person name="Hoppner M.P."/>
            <person name="Ishida K."/>
            <person name="Kim E."/>
            <person name="Koreny L."/>
            <person name="Kroth P.G."/>
            <person name="Liu Y."/>
            <person name="Malik S.B."/>
            <person name="Maier U.G."/>
            <person name="McRose D."/>
            <person name="Mock T."/>
            <person name="Neilson J.A."/>
            <person name="Onodera N.T."/>
            <person name="Poole A.M."/>
            <person name="Pritham E.J."/>
            <person name="Richards T.A."/>
            <person name="Rocap G."/>
            <person name="Roy S.W."/>
            <person name="Sarai C."/>
            <person name="Schaack S."/>
            <person name="Shirato S."/>
            <person name="Slamovits C.H."/>
            <person name="Spencer D.F."/>
            <person name="Suzuki S."/>
            <person name="Worden A.Z."/>
            <person name="Zauner S."/>
            <person name="Barry K."/>
            <person name="Bell C."/>
            <person name="Bharti A.K."/>
            <person name="Crow J.A."/>
            <person name="Grimwood J."/>
            <person name="Kramer R."/>
            <person name="Lindquist E."/>
            <person name="Lucas S."/>
            <person name="Salamov A."/>
            <person name="McFadden G.I."/>
            <person name="Lane C.E."/>
            <person name="Keeling P.J."/>
            <person name="Gray M.W."/>
            <person name="Grigoriev I.V."/>
            <person name="Archibald J.M."/>
        </authorList>
    </citation>
    <scope>NUCLEOTIDE SEQUENCE</scope>
    <source>
        <strain evidence="9 11">CCMP2712</strain>
    </source>
</reference>
<dbReference type="Gene3D" id="3.90.70.10">
    <property type="entry name" value="Cysteine proteinases"/>
    <property type="match status" value="1"/>
</dbReference>
<dbReference type="CDD" id="cd00044">
    <property type="entry name" value="CysPc"/>
    <property type="match status" value="1"/>
</dbReference>
<feature type="compositionally biased region" description="Basic and acidic residues" evidence="7">
    <location>
        <begin position="128"/>
        <end position="147"/>
    </location>
</feature>
<dbReference type="EMBL" id="JH993166">
    <property type="protein sequence ID" value="EKX32896.1"/>
    <property type="molecule type" value="Genomic_DNA"/>
</dbReference>
<evidence type="ECO:0000256" key="6">
    <source>
        <dbReference type="PROSITE-ProRule" id="PRU00239"/>
    </source>
</evidence>
<evidence type="ECO:0000313" key="9">
    <source>
        <dbReference type="EMBL" id="EKX32896.1"/>
    </source>
</evidence>
<dbReference type="PANTHER" id="PTHR10183">
    <property type="entry name" value="CALPAIN"/>
    <property type="match status" value="1"/>
</dbReference>
<dbReference type="GeneID" id="17289624"/>
<keyword evidence="3 6" id="KW-0378">Hydrolase</keyword>
<proteinExistence type="inferred from homology"/>
<dbReference type="PRINTS" id="PR00704">
    <property type="entry name" value="CALPAIN"/>
</dbReference>
<dbReference type="KEGG" id="gtt:GUITHDRAFT_120920"/>
<dbReference type="SMART" id="SM00230">
    <property type="entry name" value="CysPc"/>
    <property type="match status" value="1"/>
</dbReference>
<gene>
    <name evidence="9" type="ORF">GUITHDRAFT_120920</name>
</gene>
<dbReference type="SUPFAM" id="SSF54001">
    <property type="entry name" value="Cysteine proteinases"/>
    <property type="match status" value="1"/>
</dbReference>
<dbReference type="RefSeq" id="XP_005819876.1">
    <property type="nucleotide sequence ID" value="XM_005819819.1"/>
</dbReference>
<dbReference type="STRING" id="905079.L1I9H5"/>
<dbReference type="PANTHER" id="PTHR10183:SF379">
    <property type="entry name" value="CALPAIN-5"/>
    <property type="match status" value="1"/>
</dbReference>
<evidence type="ECO:0000313" key="11">
    <source>
        <dbReference type="Proteomes" id="UP000011087"/>
    </source>
</evidence>
<evidence type="ECO:0000256" key="7">
    <source>
        <dbReference type="SAM" id="MobiDB-lite"/>
    </source>
</evidence>
<dbReference type="OMA" id="SEWPANT"/>
<reference evidence="10" key="3">
    <citation type="submission" date="2015-06" db="UniProtKB">
        <authorList>
            <consortium name="EnsemblProtists"/>
        </authorList>
    </citation>
    <scope>IDENTIFICATION</scope>
</reference>
<organism evidence="9">
    <name type="scientific">Guillardia theta (strain CCMP2712)</name>
    <name type="common">Cryptophyte</name>
    <dbReference type="NCBI Taxonomy" id="905079"/>
    <lineage>
        <taxon>Eukaryota</taxon>
        <taxon>Cryptophyceae</taxon>
        <taxon>Pyrenomonadales</taxon>
        <taxon>Geminigeraceae</taxon>
        <taxon>Guillardia</taxon>
    </lineage>
</organism>
<evidence type="ECO:0000256" key="2">
    <source>
        <dbReference type="ARBA" id="ARBA00022670"/>
    </source>
</evidence>
<dbReference type="InterPro" id="IPR038765">
    <property type="entry name" value="Papain-like_cys_pep_sf"/>
</dbReference>
<dbReference type="InterPro" id="IPR001300">
    <property type="entry name" value="Peptidase_C2_calpain_cat"/>
</dbReference>
<evidence type="ECO:0000256" key="3">
    <source>
        <dbReference type="ARBA" id="ARBA00022801"/>
    </source>
</evidence>
<evidence type="ECO:0000259" key="8">
    <source>
        <dbReference type="PROSITE" id="PS50203"/>
    </source>
</evidence>
<reference evidence="11" key="2">
    <citation type="submission" date="2012-11" db="EMBL/GenBank/DDBJ databases">
        <authorList>
            <person name="Kuo A."/>
            <person name="Curtis B.A."/>
            <person name="Tanifuji G."/>
            <person name="Burki F."/>
            <person name="Gruber A."/>
            <person name="Irimia M."/>
            <person name="Maruyama S."/>
            <person name="Arias M.C."/>
            <person name="Ball S.G."/>
            <person name="Gile G.H."/>
            <person name="Hirakawa Y."/>
            <person name="Hopkins J.F."/>
            <person name="Rensing S.A."/>
            <person name="Schmutz J."/>
            <person name="Symeonidi A."/>
            <person name="Elias M."/>
            <person name="Eveleigh R.J."/>
            <person name="Herman E.K."/>
            <person name="Klute M.J."/>
            <person name="Nakayama T."/>
            <person name="Obornik M."/>
            <person name="Reyes-Prieto A."/>
            <person name="Armbrust E.V."/>
            <person name="Aves S.J."/>
            <person name="Beiko R.G."/>
            <person name="Coutinho P."/>
            <person name="Dacks J.B."/>
            <person name="Durnford D.G."/>
            <person name="Fast N.M."/>
            <person name="Green B.R."/>
            <person name="Grisdale C."/>
            <person name="Hempe F."/>
            <person name="Henrissat B."/>
            <person name="Hoppner M.P."/>
            <person name="Ishida K.-I."/>
            <person name="Kim E."/>
            <person name="Koreny L."/>
            <person name="Kroth P.G."/>
            <person name="Liu Y."/>
            <person name="Malik S.-B."/>
            <person name="Maier U.G."/>
            <person name="McRose D."/>
            <person name="Mock T."/>
            <person name="Neilson J.A."/>
            <person name="Onodera N.T."/>
            <person name="Poole A.M."/>
            <person name="Pritham E.J."/>
            <person name="Richards T.A."/>
            <person name="Rocap G."/>
            <person name="Roy S.W."/>
            <person name="Sarai C."/>
            <person name="Schaack S."/>
            <person name="Shirato S."/>
            <person name="Slamovits C.H."/>
            <person name="Spencer D.F."/>
            <person name="Suzuki S."/>
            <person name="Worden A.Z."/>
            <person name="Zauner S."/>
            <person name="Barry K."/>
            <person name="Bell C."/>
            <person name="Bharti A.K."/>
            <person name="Crow J.A."/>
            <person name="Grimwood J."/>
            <person name="Kramer R."/>
            <person name="Lindquist E."/>
            <person name="Lucas S."/>
            <person name="Salamov A."/>
            <person name="McFadden G.I."/>
            <person name="Lane C.E."/>
            <person name="Keeling P.J."/>
            <person name="Gray M.W."/>
            <person name="Grigoriev I.V."/>
            <person name="Archibald J.M."/>
        </authorList>
    </citation>
    <scope>NUCLEOTIDE SEQUENCE</scope>
    <source>
        <strain evidence="11">CCMP2712</strain>
    </source>
</reference>
<dbReference type="AlphaFoldDB" id="L1I9H5"/>
<evidence type="ECO:0000256" key="1">
    <source>
        <dbReference type="ARBA" id="ARBA00007623"/>
    </source>
</evidence>
<feature type="domain" description="Calpain catalytic" evidence="8">
    <location>
        <begin position="238"/>
        <end position="553"/>
    </location>
</feature>
<sequence>MASTDEDQDICCFSCFGGGEDEGSPSAAVDAGAVQTVSEAPISTPPVTTSSMQEAVVNQDVNLSIAAPSLSDIQKAVEEKLDLPDVDVLLEEAEKKVEEFSGEQVAEDLQEVAETIQDIAEDQEQNNEDEKQEKEEQREEREYKPEEVPQTGPHWIKKEGYDVQSALNSFAAKHGAEAANIVKELYERHRMADPTSHPTEPYYEIFAESWKPYEVSRDLQGESSVKRLSEILKGSGQLFEDPTFPSNAFALYADPSYAGMNTGDAFLAGVEGIEWKRPNEIGDPSLKPKVWSGGIDPDDVAQGRLGNCYYLAAISACSIGSSDILLHDLCIEDGMDQGMFGVKFFLNGKWVTVLIDDRFPCVRRGSLWYPIFCGFKDHSGQEVNTKELWPLVFEKAWAKLHLSYEATAGGLTADTTNYLTGGTVQSISLDEPDKAWSIAFAALYPDESGKDNSCFLSCSVRSDAPGNPQSMGLVDGHAYSVLKMAEVAAGRFVQIRNPWGEFEWNGRYSDKSELWTPELKSQLDHEDEEDGSFWMCWEDFVAWYSEIDICDPVTLSKMSNASKCHVVGFASHWIAGKTAGGPPKCRTFAFNPRVSLRVQEDCEAIFSLYLPDSRPLFRPNQTASHKNLCTLSIIELSSQQTGPDARQVLTCSLRHGSGRFLVEAGKEYHLVASCWTNGVQSPFWITVSAPGAQLSPVPTDPVLAEEAELMADKGFTAFCCIDCRADLSSYYMGDDGPRCPNCHEIANPPTCCFACGQRVQGQYYPDVDNQGPCCLDCYQKLPSKICFSCQRPVGNKYIPDYEGQGACCIDCYQALNPPKVCKQCHFEISGSYFDTPEGPLCPGCCGSP</sequence>
<dbReference type="Proteomes" id="UP000011087">
    <property type="component" value="Unassembled WGS sequence"/>
</dbReference>
<accession>L1I9H5</accession>
<dbReference type="OrthoDB" id="424753at2759"/>
<comment type="similarity">
    <text evidence="1">Belongs to the peptidase C2 family.</text>
</comment>
<keyword evidence="2 6" id="KW-0645">Protease</keyword>
<name>L1I9H5_GUITC</name>
<dbReference type="InterPro" id="IPR036213">
    <property type="entry name" value="Calpain_III_sf"/>
</dbReference>
<feature type="active site" evidence="5 6">
    <location>
        <position position="497"/>
    </location>
</feature>
<feature type="active site" evidence="5 6">
    <location>
        <position position="308"/>
    </location>
</feature>
<protein>
    <recommendedName>
        <fullName evidence="8">Calpain catalytic domain-containing protein</fullName>
    </recommendedName>
</protein>
<dbReference type="PaxDb" id="55529-EKX32896"/>
<keyword evidence="11" id="KW-1185">Reference proteome</keyword>
<dbReference type="InterPro" id="IPR022684">
    <property type="entry name" value="Calpain_cysteine_protease"/>
</dbReference>
<feature type="active site" evidence="5 6">
    <location>
        <position position="477"/>
    </location>
</feature>
<keyword evidence="4 6" id="KW-0788">Thiol protease</keyword>
<evidence type="ECO:0000313" key="10">
    <source>
        <dbReference type="EnsemblProtists" id="EKX32896"/>
    </source>
</evidence>
<dbReference type="EnsemblProtists" id="EKX32896">
    <property type="protein sequence ID" value="EKX32896"/>
    <property type="gene ID" value="GUITHDRAFT_120920"/>
</dbReference>
<evidence type="ECO:0000256" key="5">
    <source>
        <dbReference type="PIRSR" id="PIRSR622684-1"/>
    </source>
</evidence>
<dbReference type="Gene3D" id="2.60.120.380">
    <property type="match status" value="1"/>
</dbReference>